<protein>
    <submittedName>
        <fullName evidence="3">PB1 domain-containing protein</fullName>
    </submittedName>
</protein>
<dbReference type="InterPro" id="IPR055081">
    <property type="entry name" value="NLP1-9_GAF"/>
</dbReference>
<accession>A0A2U1LXF7</accession>
<reference evidence="3 4" key="1">
    <citation type="journal article" date="2018" name="Mol. Plant">
        <title>The genome of Artemisia annua provides insight into the evolution of Asteraceae family and artemisinin biosynthesis.</title>
        <authorList>
            <person name="Shen Q."/>
            <person name="Zhang L."/>
            <person name="Liao Z."/>
            <person name="Wang S."/>
            <person name="Yan T."/>
            <person name="Shi P."/>
            <person name="Liu M."/>
            <person name="Fu X."/>
            <person name="Pan Q."/>
            <person name="Wang Y."/>
            <person name="Lv Z."/>
            <person name="Lu X."/>
            <person name="Zhang F."/>
            <person name="Jiang W."/>
            <person name="Ma Y."/>
            <person name="Chen M."/>
            <person name="Hao X."/>
            <person name="Li L."/>
            <person name="Tang Y."/>
            <person name="Lv G."/>
            <person name="Zhou Y."/>
            <person name="Sun X."/>
            <person name="Brodelius P.E."/>
            <person name="Rose J.K.C."/>
            <person name="Tang K."/>
        </authorList>
    </citation>
    <scope>NUCLEOTIDE SEQUENCE [LARGE SCALE GENOMIC DNA]</scope>
    <source>
        <strain evidence="4">cv. Huhao1</strain>
        <tissue evidence="3">Leaf</tissue>
    </source>
</reference>
<dbReference type="AlphaFoldDB" id="A0A2U1LXF7"/>
<gene>
    <name evidence="3" type="ORF">CTI12_AA443980</name>
</gene>
<organism evidence="3 4">
    <name type="scientific">Artemisia annua</name>
    <name type="common">Sweet wormwood</name>
    <dbReference type="NCBI Taxonomy" id="35608"/>
    <lineage>
        <taxon>Eukaryota</taxon>
        <taxon>Viridiplantae</taxon>
        <taxon>Streptophyta</taxon>
        <taxon>Embryophyta</taxon>
        <taxon>Tracheophyta</taxon>
        <taxon>Spermatophyta</taxon>
        <taxon>Magnoliopsida</taxon>
        <taxon>eudicotyledons</taxon>
        <taxon>Gunneridae</taxon>
        <taxon>Pentapetalae</taxon>
        <taxon>asterids</taxon>
        <taxon>campanulids</taxon>
        <taxon>Asterales</taxon>
        <taxon>Asteraceae</taxon>
        <taxon>Asteroideae</taxon>
        <taxon>Anthemideae</taxon>
        <taxon>Artemisiinae</taxon>
        <taxon>Artemisia</taxon>
    </lineage>
</organism>
<feature type="region of interest" description="Disordered" evidence="1">
    <location>
        <begin position="1"/>
        <end position="30"/>
    </location>
</feature>
<evidence type="ECO:0000256" key="1">
    <source>
        <dbReference type="SAM" id="MobiDB-lite"/>
    </source>
</evidence>
<sequence length="567" mass="65291">MSNSSGSEYKGKSIIVDEEPNDEWENPSCDDNQIGYPLPPKLDASNHDHARKCRCCVKTIKIENDVKDLQEELRELHLAYKNNFMMLTNIVKDLAKKDLNPEAVKADIMREVPWYISQDVFFTLQLFEIVIMVRKRRTELPSAGESSEPQGAAGAQRPLAQQELSSYFRCNEVLDEKLKRKKSTIINTTVFPWFFVNNTAIQNEKENVSDKVKARLFSYGCVVAWWKVGPCRQKFLDIPATWNGVLEDMSDGFEGNEEYHVNDRDLTTKNMFDGLLFIPGYRQINLSRVSMVHLRLWVRIMRRKKKTLVLLFEFFRRGLPEWTVDLTNYLPKHFPQQECAIGCDLLGYLALPVIDLTTSSCVGVIELLTSSKYVNYAHEILAFLLTLKLFILQTQNLRFPQAFDGPAYVPRQNELDKIIGILKTVCDIYNLPLAQTWVVSPSTSFVSHDKIIKKCCCSFDTKCIGKVCMSTTYLPFYLKDLPKCQFRKTCAERKLEQSSYGAVGRALLCRSLCFCRDVTILNAKEYSLVYCARMFKLASCFAIYLHSVENGDDYILEFFFPSECGRW</sequence>
<evidence type="ECO:0000259" key="2">
    <source>
        <dbReference type="Pfam" id="PF22922"/>
    </source>
</evidence>
<dbReference type="PANTHER" id="PTHR32002">
    <property type="entry name" value="PROTEIN NLP8"/>
    <property type="match status" value="1"/>
</dbReference>
<evidence type="ECO:0000313" key="3">
    <source>
        <dbReference type="EMBL" id="PWA53650.1"/>
    </source>
</evidence>
<dbReference type="EMBL" id="PKPP01007342">
    <property type="protein sequence ID" value="PWA53650.1"/>
    <property type="molecule type" value="Genomic_DNA"/>
</dbReference>
<dbReference type="Pfam" id="PF22922">
    <property type="entry name" value="GAF_NLP"/>
    <property type="match status" value="1"/>
</dbReference>
<proteinExistence type="predicted"/>
<dbReference type="InterPro" id="IPR045012">
    <property type="entry name" value="NLP"/>
</dbReference>
<feature type="domain" description="NLP1-9 GAF" evidence="2">
    <location>
        <begin position="411"/>
        <end position="564"/>
    </location>
</feature>
<feature type="compositionally biased region" description="Acidic residues" evidence="1">
    <location>
        <begin position="16"/>
        <end position="25"/>
    </location>
</feature>
<comment type="caution">
    <text evidence="3">The sequence shown here is derived from an EMBL/GenBank/DDBJ whole genome shotgun (WGS) entry which is preliminary data.</text>
</comment>
<keyword evidence="4" id="KW-1185">Reference proteome</keyword>
<evidence type="ECO:0000313" key="4">
    <source>
        <dbReference type="Proteomes" id="UP000245207"/>
    </source>
</evidence>
<name>A0A2U1LXF7_ARTAN</name>
<dbReference type="GO" id="GO:0003700">
    <property type="term" value="F:DNA-binding transcription factor activity"/>
    <property type="evidence" value="ECO:0007669"/>
    <property type="project" value="InterPro"/>
</dbReference>
<dbReference type="STRING" id="35608.A0A2U1LXF7"/>
<dbReference type="Proteomes" id="UP000245207">
    <property type="component" value="Unassembled WGS sequence"/>
</dbReference>
<dbReference type="PANTHER" id="PTHR32002:SF35">
    <property type="entry name" value="PROTEIN NLP6"/>
    <property type="match status" value="1"/>
</dbReference>